<dbReference type="EMBL" id="JARGYC010000150">
    <property type="protein sequence ID" value="MDF0603848.1"/>
    <property type="molecule type" value="Genomic_DNA"/>
</dbReference>
<dbReference type="InterPro" id="IPR014543">
    <property type="entry name" value="UCP028291"/>
</dbReference>
<comment type="caution">
    <text evidence="1">The sequence shown here is derived from an EMBL/GenBank/DDBJ whole genome shotgun (WGS) entry which is preliminary data.</text>
</comment>
<dbReference type="PIRSF" id="PIRSF028291">
    <property type="entry name" value="UCP028291"/>
    <property type="match status" value="1"/>
</dbReference>
<dbReference type="Proteomes" id="UP001220964">
    <property type="component" value="Unassembled WGS sequence"/>
</dbReference>
<accession>A0AAE3TBG8</accession>
<evidence type="ECO:0000313" key="1">
    <source>
        <dbReference type="EMBL" id="MDF0603848.1"/>
    </source>
</evidence>
<reference evidence="1" key="1">
    <citation type="submission" date="2023-03" db="EMBL/GenBank/DDBJ databases">
        <title>Multiphase analysis and comparison of six strains from genera Psychromarinibacter, Lutimaribacter, and Maritimibacter, including a novel species: Psychromarinibacter sediminicola sp. nov.</title>
        <authorList>
            <person name="Wang Y.-H."/>
            <person name="Ye M.-Q."/>
            <person name="Du Z.-J."/>
        </authorList>
    </citation>
    <scope>NUCLEOTIDE SEQUENCE</scope>
    <source>
        <strain evidence="1">C21-152</strain>
    </source>
</reference>
<keyword evidence="2" id="KW-1185">Reference proteome</keyword>
<protein>
    <submittedName>
        <fullName evidence="1">DUF2218 domain-containing protein</fullName>
    </submittedName>
</protein>
<sequence>MDKLTATVETPNASRYLQQLFKHWSHRFETEFTPERGTLSFSDDQRLAATASDSALTLVVEAPGDKVEGLAKVVEEHLLRFAFREDLTVSWA</sequence>
<dbReference type="Gene3D" id="3.30.310.50">
    <property type="entry name" value="Alpha-D-phosphohexomutase, C-terminal domain"/>
    <property type="match status" value="1"/>
</dbReference>
<dbReference type="Pfam" id="PF09981">
    <property type="entry name" value="DUF2218"/>
    <property type="match status" value="1"/>
</dbReference>
<gene>
    <name evidence="1" type="ORF">P1J78_24345</name>
</gene>
<proteinExistence type="predicted"/>
<evidence type="ECO:0000313" key="2">
    <source>
        <dbReference type="Proteomes" id="UP001220964"/>
    </source>
</evidence>
<dbReference type="RefSeq" id="WP_275569958.1">
    <property type="nucleotide sequence ID" value="NZ_JARGYC010000150.1"/>
</dbReference>
<name>A0AAE3TBG8_9RHOB</name>
<dbReference type="AlphaFoldDB" id="A0AAE3TBG8"/>
<organism evidence="1 2">
    <name type="scientific">Psychromarinibacter sediminicola</name>
    <dbReference type="NCBI Taxonomy" id="3033385"/>
    <lineage>
        <taxon>Bacteria</taxon>
        <taxon>Pseudomonadati</taxon>
        <taxon>Pseudomonadota</taxon>
        <taxon>Alphaproteobacteria</taxon>
        <taxon>Rhodobacterales</taxon>
        <taxon>Paracoccaceae</taxon>
        <taxon>Psychromarinibacter</taxon>
    </lineage>
</organism>